<dbReference type="Proteomes" id="UP000220828">
    <property type="component" value="Unassembled WGS sequence"/>
</dbReference>
<dbReference type="InterPro" id="IPR001296">
    <property type="entry name" value="Glyco_trans_1"/>
</dbReference>
<protein>
    <submittedName>
        <fullName evidence="3">Glycosyltransferase WbuB</fullName>
    </submittedName>
</protein>
<dbReference type="SUPFAM" id="SSF53756">
    <property type="entry name" value="UDP-Glycosyltransferase/glycogen phosphorylase"/>
    <property type="match status" value="1"/>
</dbReference>
<dbReference type="GO" id="GO:0016758">
    <property type="term" value="F:hexosyltransferase activity"/>
    <property type="evidence" value="ECO:0007669"/>
    <property type="project" value="TreeGrafter"/>
</dbReference>
<dbReference type="InterPro" id="IPR050194">
    <property type="entry name" value="Glycosyltransferase_grp1"/>
</dbReference>
<name>A0A2H3KF11_9FLAO</name>
<dbReference type="EMBL" id="PCMW01000006">
    <property type="protein sequence ID" value="PDS26988.1"/>
    <property type="molecule type" value="Genomic_DNA"/>
</dbReference>
<keyword evidence="1" id="KW-0812">Transmembrane</keyword>
<proteinExistence type="predicted"/>
<dbReference type="RefSeq" id="WP_097553201.1">
    <property type="nucleotide sequence ID" value="NZ_PCMW01000006.1"/>
</dbReference>
<sequence>MNEILILTNYFPPEKGAAANRIAQLAQNLNHLNYQVTVICPMGNYPNGRIFEQYKGKFIVHETINGIKTKRLWIYPSNSKNIVKRLLSVVSFASFLGFYLLFFKTPKKVIVQSPPLLLSFLAIIILKFKQKKIILNVSDLWPLAALELQLIAKNSVSHQMACYFEKNIYQKSTVILGQSLEILEHIQNLGHPQPCYLYRNYPVYDKAVFNLKCHTDGTIRIFYAGLLGVAQGIFELCKQIHLKNLPIEFHIFGEGAERQAIEALIETNGMANKLVFHGMLDRALLHQQLQTMDIAVVPLKNRIYGSVPSKIFEYSLLGFPILYFGGGEGEQIVAQNNLGWVAKVTDFEDFNNVLKNISLLTKEEIDQKKRQVFEQANQQFDLQKQMDNLVAFDVF</sequence>
<accession>A0A2H3KF11</accession>
<dbReference type="Gene3D" id="3.40.50.2000">
    <property type="entry name" value="Glycogen Phosphorylase B"/>
    <property type="match status" value="2"/>
</dbReference>
<dbReference type="CDD" id="cd03794">
    <property type="entry name" value="GT4_WbuB-like"/>
    <property type="match status" value="1"/>
</dbReference>
<reference evidence="3 4" key="1">
    <citation type="submission" date="2017-09" db="EMBL/GenBank/DDBJ databases">
        <title>Whole genomes of Flavobacteriaceae.</title>
        <authorList>
            <person name="Stine C."/>
            <person name="Li C."/>
            <person name="Tadesse D."/>
        </authorList>
    </citation>
    <scope>NUCLEOTIDE SEQUENCE [LARGE SCALE GENOMIC DNA]</scope>
    <source>
        <strain evidence="3 4">ATCC 35036</strain>
    </source>
</reference>
<feature type="domain" description="Glycosyl transferase family 1" evidence="2">
    <location>
        <begin position="221"/>
        <end position="375"/>
    </location>
</feature>
<dbReference type="PANTHER" id="PTHR45947:SF3">
    <property type="entry name" value="SULFOQUINOVOSYL TRANSFERASE SQD2"/>
    <property type="match status" value="1"/>
</dbReference>
<dbReference type="Pfam" id="PF00534">
    <property type="entry name" value="Glycos_transf_1"/>
    <property type="match status" value="1"/>
</dbReference>
<evidence type="ECO:0000256" key="1">
    <source>
        <dbReference type="SAM" id="Phobius"/>
    </source>
</evidence>
<feature type="transmembrane region" description="Helical" evidence="1">
    <location>
        <begin position="86"/>
        <end position="103"/>
    </location>
</feature>
<keyword evidence="1" id="KW-1133">Transmembrane helix</keyword>
<gene>
    <name evidence="3" type="ORF">B0A77_00770</name>
</gene>
<keyword evidence="3" id="KW-0808">Transferase</keyword>
<evidence type="ECO:0000259" key="2">
    <source>
        <dbReference type="Pfam" id="PF00534"/>
    </source>
</evidence>
<dbReference type="AlphaFoldDB" id="A0A2H3KF11"/>
<dbReference type="PANTHER" id="PTHR45947">
    <property type="entry name" value="SULFOQUINOVOSYL TRANSFERASE SQD2"/>
    <property type="match status" value="1"/>
</dbReference>
<evidence type="ECO:0000313" key="3">
    <source>
        <dbReference type="EMBL" id="PDS26988.1"/>
    </source>
</evidence>
<organism evidence="3 4">
    <name type="scientific">Flavobacterium branchiophilum</name>
    <dbReference type="NCBI Taxonomy" id="55197"/>
    <lineage>
        <taxon>Bacteria</taxon>
        <taxon>Pseudomonadati</taxon>
        <taxon>Bacteroidota</taxon>
        <taxon>Flavobacteriia</taxon>
        <taxon>Flavobacteriales</taxon>
        <taxon>Flavobacteriaceae</taxon>
        <taxon>Flavobacterium</taxon>
    </lineage>
</organism>
<dbReference type="OrthoDB" id="9811902at2"/>
<comment type="caution">
    <text evidence="3">The sequence shown here is derived from an EMBL/GenBank/DDBJ whole genome shotgun (WGS) entry which is preliminary data.</text>
</comment>
<evidence type="ECO:0000313" key="4">
    <source>
        <dbReference type="Proteomes" id="UP000220828"/>
    </source>
</evidence>
<keyword evidence="1" id="KW-0472">Membrane</keyword>
<feature type="transmembrane region" description="Helical" evidence="1">
    <location>
        <begin position="109"/>
        <end position="126"/>
    </location>
</feature>